<dbReference type="Pfam" id="PF03993">
    <property type="entry name" value="DUF349"/>
    <property type="match status" value="1"/>
</dbReference>
<reference evidence="2" key="1">
    <citation type="journal article" date="2013" name="Environ. Microbiol.">
        <title>Microbiota from the distal guts of lean and obese adolescents exhibit partial functional redundancy besides clear differences in community structure.</title>
        <authorList>
            <person name="Ferrer M."/>
            <person name="Ruiz A."/>
            <person name="Lanza F."/>
            <person name="Haange S.B."/>
            <person name="Oberbach A."/>
            <person name="Till H."/>
            <person name="Bargiela R."/>
            <person name="Campoy C."/>
            <person name="Segura M.T."/>
            <person name="Richter M."/>
            <person name="von Bergen M."/>
            <person name="Seifert J."/>
            <person name="Suarez A."/>
        </authorList>
    </citation>
    <scope>NUCLEOTIDE SEQUENCE</scope>
</reference>
<accession>K1TB81</accession>
<sequence length="176" mass="20708">AFFERKSRHFAAVDDQYGENLRRKEALLEEMAAADILAGGFEMIRDFQRRWGEIGFVPIKQKEAIQKRYKEVVDKMFDTLRGSERDRSMDRFKEKVSSLKASGDRRLRTERDRLYNKVRQLEQDIALLENNIGFFSKSKNAEAMIAEVRAKIERAKQEMQAAIEKVKLIDQEENKE</sequence>
<evidence type="ECO:0000313" key="2">
    <source>
        <dbReference type="EMBL" id="EKC64719.1"/>
    </source>
</evidence>
<dbReference type="AlphaFoldDB" id="K1TB81"/>
<keyword evidence="1" id="KW-0175">Coiled coil</keyword>
<dbReference type="InterPro" id="IPR007139">
    <property type="entry name" value="DUF349"/>
</dbReference>
<dbReference type="EMBL" id="AJWY01007194">
    <property type="protein sequence ID" value="EKC64719.1"/>
    <property type="molecule type" value="Genomic_DNA"/>
</dbReference>
<proteinExistence type="predicted"/>
<protein>
    <recommendedName>
        <fullName evidence="3">DUF349 domain-containing protein</fullName>
    </recommendedName>
</protein>
<feature type="non-terminal residue" evidence="2">
    <location>
        <position position="1"/>
    </location>
</feature>
<comment type="caution">
    <text evidence="2">The sequence shown here is derived from an EMBL/GenBank/DDBJ whole genome shotgun (WGS) entry which is preliminary data.</text>
</comment>
<feature type="coiled-coil region" evidence="1">
    <location>
        <begin position="104"/>
        <end position="172"/>
    </location>
</feature>
<name>K1TB81_9ZZZZ</name>
<evidence type="ECO:0008006" key="3">
    <source>
        <dbReference type="Google" id="ProtNLM"/>
    </source>
</evidence>
<gene>
    <name evidence="2" type="ORF">LEA_10697</name>
</gene>
<dbReference type="SUPFAM" id="SSF161270">
    <property type="entry name" value="PspA lactotransferrin-binding region"/>
    <property type="match status" value="1"/>
</dbReference>
<organism evidence="2">
    <name type="scientific">human gut metagenome</name>
    <dbReference type="NCBI Taxonomy" id="408170"/>
    <lineage>
        <taxon>unclassified sequences</taxon>
        <taxon>metagenomes</taxon>
        <taxon>organismal metagenomes</taxon>
    </lineage>
</organism>
<evidence type="ECO:0000256" key="1">
    <source>
        <dbReference type="SAM" id="Coils"/>
    </source>
</evidence>